<evidence type="ECO:0000256" key="9">
    <source>
        <dbReference type="ARBA" id="ARBA00051243"/>
    </source>
</evidence>
<keyword evidence="7" id="KW-0675">Receptor</keyword>
<dbReference type="GO" id="GO:0010976">
    <property type="term" value="P:positive regulation of neuron projection development"/>
    <property type="evidence" value="ECO:0007669"/>
    <property type="project" value="TreeGrafter"/>
</dbReference>
<dbReference type="InterPro" id="IPR017441">
    <property type="entry name" value="Protein_kinase_ATP_BS"/>
</dbReference>
<feature type="binding site" evidence="10">
    <location>
        <position position="533"/>
    </location>
    <ligand>
        <name>ATP</name>
        <dbReference type="ChEBI" id="CHEBI:30616"/>
    </ligand>
</feature>
<evidence type="ECO:0000256" key="10">
    <source>
        <dbReference type="PROSITE-ProRule" id="PRU10141"/>
    </source>
</evidence>
<dbReference type="GO" id="GO:0051897">
    <property type="term" value="P:positive regulation of phosphatidylinositol 3-kinase/protein kinase B signal transduction"/>
    <property type="evidence" value="ECO:0007669"/>
    <property type="project" value="TreeGrafter"/>
</dbReference>
<dbReference type="AlphaFoldDB" id="A0A7E4VPA8"/>
<dbReference type="WBParaSite" id="Pan_g22959.t1">
    <property type="protein sequence ID" value="Pan_g22959.t1"/>
    <property type="gene ID" value="Pan_g22959"/>
</dbReference>
<keyword evidence="8" id="KW-0325">Glycoprotein</keyword>
<dbReference type="SUPFAM" id="SSF52058">
    <property type="entry name" value="L domain-like"/>
    <property type="match status" value="1"/>
</dbReference>
<dbReference type="Gene3D" id="1.10.510.10">
    <property type="entry name" value="Transferase(Phosphotransferase) domain 1"/>
    <property type="match status" value="1"/>
</dbReference>
<keyword evidence="10" id="KW-0067">ATP-binding</keyword>
<dbReference type="PROSITE" id="PS00109">
    <property type="entry name" value="PROTEIN_KINASE_TYR"/>
    <property type="match status" value="1"/>
</dbReference>
<evidence type="ECO:0000256" key="4">
    <source>
        <dbReference type="ARBA" id="ARBA00022889"/>
    </source>
</evidence>
<dbReference type="SMART" id="SM00219">
    <property type="entry name" value="TyrKc"/>
    <property type="match status" value="1"/>
</dbReference>
<dbReference type="GO" id="GO:0005886">
    <property type="term" value="C:plasma membrane"/>
    <property type="evidence" value="ECO:0007669"/>
    <property type="project" value="UniProtKB-SubCell"/>
</dbReference>
<reference evidence="14" key="1">
    <citation type="journal article" date="2013" name="Genetics">
        <title>The draft genome and transcriptome of Panagrellus redivivus are shaped by the harsh demands of a free-living lifestyle.</title>
        <authorList>
            <person name="Srinivasan J."/>
            <person name="Dillman A.R."/>
            <person name="Macchietto M.G."/>
            <person name="Heikkinen L."/>
            <person name="Lakso M."/>
            <person name="Fracchia K.M."/>
            <person name="Antoshechkin I."/>
            <person name="Mortazavi A."/>
            <person name="Wong G."/>
            <person name="Sternberg P.W."/>
        </authorList>
    </citation>
    <scope>NUCLEOTIDE SEQUENCE [LARGE SCALE GENOMIC DNA]</scope>
    <source>
        <strain evidence="14">MT8872</strain>
    </source>
</reference>
<evidence type="ECO:0000256" key="8">
    <source>
        <dbReference type="ARBA" id="ARBA00023180"/>
    </source>
</evidence>
<dbReference type="PROSITE" id="PS50011">
    <property type="entry name" value="PROTEIN_KINASE_DOM"/>
    <property type="match status" value="1"/>
</dbReference>
<keyword evidence="6 11" id="KW-0472">Membrane</keyword>
<dbReference type="SUPFAM" id="SSF56112">
    <property type="entry name" value="Protein kinase-like (PK-like)"/>
    <property type="match status" value="1"/>
</dbReference>
<dbReference type="InterPro" id="IPR011009">
    <property type="entry name" value="Kinase-like_dom_sf"/>
</dbReference>
<dbReference type="PANTHER" id="PTHR24416:SF349">
    <property type="entry name" value="TYROSINE-PROTEIN KINASE RYK"/>
    <property type="match status" value="1"/>
</dbReference>
<feature type="chain" id="PRO_5028801306" evidence="12">
    <location>
        <begin position="22"/>
        <end position="783"/>
    </location>
</feature>
<dbReference type="InterPro" id="IPR008266">
    <property type="entry name" value="Tyr_kinase_AS"/>
</dbReference>
<evidence type="ECO:0000313" key="15">
    <source>
        <dbReference type="WBParaSite" id="Pan_g22959.t1"/>
    </source>
</evidence>
<feature type="signal peptide" evidence="12">
    <location>
        <begin position="1"/>
        <end position="21"/>
    </location>
</feature>
<sequence length="783" mass="88761">MHYFLATIIAGICLLGTLARATCVVDDNHSARCFSLTEVAKLLPLAETVTKLEVSCSDANETIPIGVFEQFSNLITFEMHGCYDAFADLLEVLPHLQNLNVRGNGIRLAPWQRFQYVVLTGLDLRANPLSCDCANSWIWAYLHKDTKSRDWDHYALKLPRDIWTDPGFKDCDFRKCPTESVESTSSIPMANLTIGSALNLQCRMNSTVLPSPNYNESTHPAFIWPHYSNQHQAHPNRIETWNPLTHDMTLQVQSLSSAELGYAVCICQWCSRPVFDTYKLYFPTNVTVALDLEPRHPILTVHGYPLQALRMFVTRLVDNETEEFDLSDKSRTEWRLFNNTTTVQYEEFQGHSDFLRYYTLKVPENVMDGRQNSHIDSDYEFRVCRGNESTCAVAVGELVNAHRTHKHLDPIDPPPNEESALWGIVVLILGIAIVILVILFSRTHIKHKLLKKGWEIRRRRISRNTDRTEETSIRLEDYSASNSMNYIVQHVPIIERDTLEIKERIGKGAFGEVYVAEWYPKDDVTSPTKVAVKMLFNVTLDSELDKEAALLAMLDHPNIVKLFGIARGEGQISLVMEMMNLGDLKTFVRDRAPRCDNYSQFPPALIPSELLNIAGQVAAGLAYLASQNIVHRDLAGRNCLVQGESDLKFCNAAFRKSITVKISDFGMSRRLFSDTEYYKMHNSKTVLPVRWLPPECLSLGKFTHQSDMWSFGMVLYEIFSYGAMPYGDLSNSEVVSAVMSGARPKLPSTFPEPINALIEACWRTDPELRITATEALNRLGIIA</sequence>
<dbReference type="Proteomes" id="UP000492821">
    <property type="component" value="Unassembled WGS sequence"/>
</dbReference>
<evidence type="ECO:0000256" key="11">
    <source>
        <dbReference type="SAM" id="Phobius"/>
    </source>
</evidence>
<evidence type="ECO:0000256" key="5">
    <source>
        <dbReference type="ARBA" id="ARBA00022989"/>
    </source>
</evidence>
<organism evidence="14 15">
    <name type="scientific">Panagrellus redivivus</name>
    <name type="common">Microworm</name>
    <dbReference type="NCBI Taxonomy" id="6233"/>
    <lineage>
        <taxon>Eukaryota</taxon>
        <taxon>Metazoa</taxon>
        <taxon>Ecdysozoa</taxon>
        <taxon>Nematoda</taxon>
        <taxon>Chromadorea</taxon>
        <taxon>Rhabditida</taxon>
        <taxon>Tylenchina</taxon>
        <taxon>Panagrolaimomorpha</taxon>
        <taxon>Panagrolaimoidea</taxon>
        <taxon>Panagrolaimidae</taxon>
        <taxon>Panagrellus</taxon>
    </lineage>
</organism>
<evidence type="ECO:0000256" key="3">
    <source>
        <dbReference type="ARBA" id="ARBA00022729"/>
    </source>
</evidence>
<feature type="domain" description="Protein kinase" evidence="13">
    <location>
        <begin position="499"/>
        <end position="781"/>
    </location>
</feature>
<dbReference type="PANTHER" id="PTHR24416">
    <property type="entry name" value="TYROSINE-PROTEIN KINASE RECEPTOR"/>
    <property type="match status" value="1"/>
</dbReference>
<dbReference type="GO" id="GO:0007155">
    <property type="term" value="P:cell adhesion"/>
    <property type="evidence" value="ECO:0007669"/>
    <property type="project" value="UniProtKB-KW"/>
</dbReference>
<dbReference type="Gene3D" id="3.80.10.10">
    <property type="entry name" value="Ribonuclease Inhibitor"/>
    <property type="match status" value="1"/>
</dbReference>
<feature type="transmembrane region" description="Helical" evidence="11">
    <location>
        <begin position="420"/>
        <end position="441"/>
    </location>
</feature>
<evidence type="ECO:0000256" key="12">
    <source>
        <dbReference type="SAM" id="SignalP"/>
    </source>
</evidence>
<keyword evidence="10" id="KW-0547">Nucleotide-binding</keyword>
<comment type="subcellular location">
    <subcellularLocation>
        <location evidence="1">Cell membrane</location>
        <topology evidence="1">Single-pass membrane protein</topology>
    </subcellularLocation>
</comment>
<keyword evidence="4" id="KW-0130">Cell adhesion</keyword>
<reference evidence="15" key="2">
    <citation type="submission" date="2020-10" db="UniProtKB">
        <authorList>
            <consortium name="WormBaseParasite"/>
        </authorList>
    </citation>
    <scope>IDENTIFICATION</scope>
</reference>
<dbReference type="CDD" id="cd00192">
    <property type="entry name" value="PTKc"/>
    <property type="match status" value="1"/>
</dbReference>
<dbReference type="GO" id="GO:0005524">
    <property type="term" value="F:ATP binding"/>
    <property type="evidence" value="ECO:0007669"/>
    <property type="project" value="UniProtKB-UniRule"/>
</dbReference>
<evidence type="ECO:0000256" key="7">
    <source>
        <dbReference type="ARBA" id="ARBA00023170"/>
    </source>
</evidence>
<dbReference type="PRINTS" id="PR00109">
    <property type="entry name" value="TYRKINASE"/>
</dbReference>
<protein>
    <submittedName>
        <fullName evidence="15">Protein kinase domain-containing protein</fullName>
    </submittedName>
</protein>
<dbReference type="InterPro" id="IPR050122">
    <property type="entry name" value="RTK"/>
</dbReference>
<dbReference type="InterPro" id="IPR032675">
    <property type="entry name" value="LRR_dom_sf"/>
</dbReference>
<evidence type="ECO:0000256" key="2">
    <source>
        <dbReference type="ARBA" id="ARBA00022692"/>
    </source>
</evidence>
<name>A0A7E4VPA8_PANRE</name>
<dbReference type="GO" id="GO:0007169">
    <property type="term" value="P:cell surface receptor protein tyrosine kinase signaling pathway"/>
    <property type="evidence" value="ECO:0007669"/>
    <property type="project" value="TreeGrafter"/>
</dbReference>
<comment type="catalytic activity">
    <reaction evidence="9">
        <text>L-tyrosyl-[protein] + ATP = O-phospho-L-tyrosyl-[protein] + ADP + H(+)</text>
        <dbReference type="Rhea" id="RHEA:10596"/>
        <dbReference type="Rhea" id="RHEA-COMP:10136"/>
        <dbReference type="Rhea" id="RHEA-COMP:20101"/>
        <dbReference type="ChEBI" id="CHEBI:15378"/>
        <dbReference type="ChEBI" id="CHEBI:30616"/>
        <dbReference type="ChEBI" id="CHEBI:46858"/>
        <dbReference type="ChEBI" id="CHEBI:61978"/>
        <dbReference type="ChEBI" id="CHEBI:456216"/>
        <dbReference type="EC" id="2.7.10.1"/>
    </reaction>
</comment>
<dbReference type="GO" id="GO:0043235">
    <property type="term" value="C:receptor complex"/>
    <property type="evidence" value="ECO:0007669"/>
    <property type="project" value="TreeGrafter"/>
</dbReference>
<proteinExistence type="predicted"/>
<dbReference type="InterPro" id="IPR020635">
    <property type="entry name" value="Tyr_kinase_cat_dom"/>
</dbReference>
<dbReference type="PROSITE" id="PS00107">
    <property type="entry name" value="PROTEIN_KINASE_ATP"/>
    <property type="match status" value="1"/>
</dbReference>
<keyword evidence="2 11" id="KW-0812">Transmembrane</keyword>
<evidence type="ECO:0000256" key="1">
    <source>
        <dbReference type="ARBA" id="ARBA00004162"/>
    </source>
</evidence>
<dbReference type="InterPro" id="IPR001245">
    <property type="entry name" value="Ser-Thr/Tyr_kinase_cat_dom"/>
</dbReference>
<accession>A0A7E4VPA8</accession>
<dbReference type="SMART" id="SM00220">
    <property type="entry name" value="S_TKc"/>
    <property type="match status" value="1"/>
</dbReference>
<dbReference type="GO" id="GO:0004714">
    <property type="term" value="F:transmembrane receptor protein tyrosine kinase activity"/>
    <property type="evidence" value="ECO:0007669"/>
    <property type="project" value="UniProtKB-EC"/>
</dbReference>
<keyword evidence="5 11" id="KW-1133">Transmembrane helix</keyword>
<dbReference type="Pfam" id="PF07714">
    <property type="entry name" value="PK_Tyr_Ser-Thr"/>
    <property type="match status" value="1"/>
</dbReference>
<keyword evidence="14" id="KW-1185">Reference proteome</keyword>
<keyword evidence="3 12" id="KW-0732">Signal</keyword>
<dbReference type="InterPro" id="IPR000719">
    <property type="entry name" value="Prot_kinase_dom"/>
</dbReference>
<evidence type="ECO:0000256" key="6">
    <source>
        <dbReference type="ARBA" id="ARBA00023136"/>
    </source>
</evidence>
<evidence type="ECO:0000313" key="14">
    <source>
        <dbReference type="Proteomes" id="UP000492821"/>
    </source>
</evidence>
<evidence type="ECO:0000259" key="13">
    <source>
        <dbReference type="PROSITE" id="PS50011"/>
    </source>
</evidence>